<dbReference type="Pfam" id="PF00037">
    <property type="entry name" value="Fer4"/>
    <property type="match status" value="1"/>
</dbReference>
<dbReference type="Gene3D" id="3.30.70.20">
    <property type="match status" value="1"/>
</dbReference>
<name>A0ABN1TXC5_9ACTN</name>
<dbReference type="SUPFAM" id="SSF51971">
    <property type="entry name" value="Nucleotide-binding domain"/>
    <property type="match status" value="1"/>
</dbReference>
<dbReference type="PIRSF" id="PIRSF000362">
    <property type="entry name" value="FNR"/>
    <property type="match status" value="1"/>
</dbReference>
<sequence>MPYVITQHCCNDASCVPVCPANCIHPTPDEPGYGTAEMLYIDPEGCIECGACLDACPVGAIEPDYDLPDGSLPFLELNAAYYDAPGRRDYDSEPWQERSPRRWETGEELRVAVVGTGPAATYAVQYLQEQRGLDVRIDVIERLLTPGGLVRFGVAPDHQSTKAVADSFDRSLGQRNVRVLLGVEVGKQVSHQQLAERYHAVIYGVGAAQPRPLGIDGEGLPGSLGAPDFVAWYNGHPDQRDLEVDLSGRRAVVVGNGNVALDVARVLAAGSEHLGRTDIADHALTALGAGSLDEVRVIARRGAAASAFTTPELLGLRELLGDRLIRSEELGPESERLDPITAFKVAAIKALPTRAPDGAGPVVVLDYCRSPQALLGDGRVEAVRLVRNEIDPSTGSAIPTADVEEMPADLVVSAVGYRARPLAGLPFDDARAVIPHQQGRVVDPASGAPLGGVYVTGWAKRGASGVIGTNRRCARETVDALLADWADGALPTPTVAGDVGELVPGAMDLDAWRAIDRHERAAGRAASRPRIKTTDLAGQLAVLQS</sequence>
<feature type="domain" description="4Fe-4S ferredoxin-type" evidence="12">
    <location>
        <begin position="1"/>
        <end position="29"/>
    </location>
</feature>
<comment type="catalytic activity">
    <reaction evidence="11">
        <text>2 reduced [2Fe-2S]-[ferredoxin] + NADP(+) + H(+) = 2 oxidized [2Fe-2S]-[ferredoxin] + NADPH</text>
        <dbReference type="Rhea" id="RHEA:20125"/>
        <dbReference type="Rhea" id="RHEA-COMP:10000"/>
        <dbReference type="Rhea" id="RHEA-COMP:10001"/>
        <dbReference type="ChEBI" id="CHEBI:15378"/>
        <dbReference type="ChEBI" id="CHEBI:33737"/>
        <dbReference type="ChEBI" id="CHEBI:33738"/>
        <dbReference type="ChEBI" id="CHEBI:57783"/>
        <dbReference type="ChEBI" id="CHEBI:58349"/>
        <dbReference type="EC" id="1.18.1.2"/>
    </reaction>
</comment>
<keyword evidence="10" id="KW-0411">Iron-sulfur</keyword>
<dbReference type="InterPro" id="IPR055275">
    <property type="entry name" value="Ferredox_Rdtase"/>
</dbReference>
<organism evidence="13 14">
    <name type="scientific">Nocardioides dubius</name>
    <dbReference type="NCBI Taxonomy" id="317019"/>
    <lineage>
        <taxon>Bacteria</taxon>
        <taxon>Bacillati</taxon>
        <taxon>Actinomycetota</taxon>
        <taxon>Actinomycetes</taxon>
        <taxon>Propionibacteriales</taxon>
        <taxon>Nocardioidaceae</taxon>
        <taxon>Nocardioides</taxon>
    </lineage>
</organism>
<dbReference type="CDD" id="cd04410">
    <property type="entry name" value="DMSOR_beta-like"/>
    <property type="match status" value="1"/>
</dbReference>
<accession>A0ABN1TXC5</accession>
<dbReference type="Gene3D" id="3.40.50.720">
    <property type="entry name" value="NAD(P)-binding Rossmann-like Domain"/>
    <property type="match status" value="1"/>
</dbReference>
<dbReference type="Pfam" id="PF07992">
    <property type="entry name" value="Pyr_redox_2"/>
    <property type="match status" value="1"/>
</dbReference>
<dbReference type="EMBL" id="BAAALG010000011">
    <property type="protein sequence ID" value="GAA1106782.1"/>
    <property type="molecule type" value="Genomic_DNA"/>
</dbReference>
<evidence type="ECO:0000256" key="9">
    <source>
        <dbReference type="ARBA" id="ARBA00023004"/>
    </source>
</evidence>
<dbReference type="InterPro" id="IPR023753">
    <property type="entry name" value="FAD/NAD-binding_dom"/>
</dbReference>
<dbReference type="InterPro" id="IPR017900">
    <property type="entry name" value="4Fe4S_Fe_S_CS"/>
</dbReference>
<evidence type="ECO:0000259" key="12">
    <source>
        <dbReference type="PROSITE" id="PS51379"/>
    </source>
</evidence>
<dbReference type="RefSeq" id="WP_343995447.1">
    <property type="nucleotide sequence ID" value="NZ_BAAALG010000011.1"/>
</dbReference>
<dbReference type="PRINTS" id="PR00419">
    <property type="entry name" value="ADXRDTASE"/>
</dbReference>
<keyword evidence="9" id="KW-0408">Iron</keyword>
<evidence type="ECO:0000256" key="6">
    <source>
        <dbReference type="ARBA" id="ARBA00022827"/>
    </source>
</evidence>
<dbReference type="InterPro" id="IPR036188">
    <property type="entry name" value="FAD/NAD-bd_sf"/>
</dbReference>
<gene>
    <name evidence="13" type="ORF">GCM10009668_28250</name>
</gene>
<evidence type="ECO:0000256" key="7">
    <source>
        <dbReference type="ARBA" id="ARBA00022857"/>
    </source>
</evidence>
<evidence type="ECO:0000256" key="1">
    <source>
        <dbReference type="ARBA" id="ARBA00001974"/>
    </source>
</evidence>
<evidence type="ECO:0000256" key="10">
    <source>
        <dbReference type="ARBA" id="ARBA00023014"/>
    </source>
</evidence>
<dbReference type="InterPro" id="IPR017896">
    <property type="entry name" value="4Fe4S_Fe-S-bd"/>
</dbReference>
<dbReference type="EC" id="1.18.1.2" evidence="3"/>
<dbReference type="SUPFAM" id="SSF54862">
    <property type="entry name" value="4Fe-4S ferredoxins"/>
    <property type="match status" value="1"/>
</dbReference>
<keyword evidence="4" id="KW-0285">Flavoprotein</keyword>
<dbReference type="PROSITE" id="PS00198">
    <property type="entry name" value="4FE4S_FER_1"/>
    <property type="match status" value="1"/>
</dbReference>
<evidence type="ECO:0000313" key="14">
    <source>
        <dbReference type="Proteomes" id="UP001501581"/>
    </source>
</evidence>
<comment type="similarity">
    <text evidence="2">Belongs to the ferredoxin--NADP reductase type 1 family.</text>
</comment>
<dbReference type="PANTHER" id="PTHR48467">
    <property type="entry name" value="GLUTAMATE SYNTHASE 1 [NADH], CHLOROPLASTIC-LIKE"/>
    <property type="match status" value="1"/>
</dbReference>
<evidence type="ECO:0000256" key="11">
    <source>
        <dbReference type="ARBA" id="ARBA00047776"/>
    </source>
</evidence>
<dbReference type="Gene3D" id="3.50.50.60">
    <property type="entry name" value="FAD/NAD(P)-binding domain"/>
    <property type="match status" value="1"/>
</dbReference>
<comment type="cofactor">
    <cofactor evidence="1">
        <name>FAD</name>
        <dbReference type="ChEBI" id="CHEBI:57692"/>
    </cofactor>
</comment>
<evidence type="ECO:0000256" key="8">
    <source>
        <dbReference type="ARBA" id="ARBA00023002"/>
    </source>
</evidence>
<evidence type="ECO:0000313" key="13">
    <source>
        <dbReference type="EMBL" id="GAA1106782.1"/>
    </source>
</evidence>
<evidence type="ECO:0000256" key="3">
    <source>
        <dbReference type="ARBA" id="ARBA00013223"/>
    </source>
</evidence>
<evidence type="ECO:0000256" key="2">
    <source>
        <dbReference type="ARBA" id="ARBA00008312"/>
    </source>
</evidence>
<keyword evidence="5" id="KW-0479">Metal-binding</keyword>
<proteinExistence type="inferred from homology"/>
<dbReference type="Proteomes" id="UP001501581">
    <property type="component" value="Unassembled WGS sequence"/>
</dbReference>
<keyword evidence="14" id="KW-1185">Reference proteome</keyword>
<feature type="domain" description="4Fe-4S ferredoxin-type" evidence="12">
    <location>
        <begin position="37"/>
        <end position="66"/>
    </location>
</feature>
<protein>
    <recommendedName>
        <fullName evidence="3">ferredoxin--NADP(+) reductase</fullName>
        <ecNumber evidence="3">1.18.1.2</ecNumber>
    </recommendedName>
</protein>
<keyword evidence="7" id="KW-0521">NADP</keyword>
<dbReference type="PANTHER" id="PTHR48467:SF1">
    <property type="entry name" value="GLUTAMATE SYNTHASE 1 [NADH], CHLOROPLASTIC-LIKE"/>
    <property type="match status" value="1"/>
</dbReference>
<dbReference type="InterPro" id="IPR021163">
    <property type="entry name" value="Ferredox_Rdtase_adrenod"/>
</dbReference>
<evidence type="ECO:0000256" key="4">
    <source>
        <dbReference type="ARBA" id="ARBA00022630"/>
    </source>
</evidence>
<keyword evidence="6" id="KW-0274">FAD</keyword>
<keyword evidence="8" id="KW-0560">Oxidoreductase</keyword>
<comment type="caution">
    <text evidence="13">The sequence shown here is derived from an EMBL/GenBank/DDBJ whole genome shotgun (WGS) entry which is preliminary data.</text>
</comment>
<evidence type="ECO:0000256" key="5">
    <source>
        <dbReference type="ARBA" id="ARBA00022723"/>
    </source>
</evidence>
<dbReference type="PROSITE" id="PS51379">
    <property type="entry name" value="4FE4S_FER_2"/>
    <property type="match status" value="2"/>
</dbReference>
<reference evidence="13 14" key="1">
    <citation type="journal article" date="2019" name="Int. J. Syst. Evol. Microbiol.">
        <title>The Global Catalogue of Microorganisms (GCM) 10K type strain sequencing project: providing services to taxonomists for standard genome sequencing and annotation.</title>
        <authorList>
            <consortium name="The Broad Institute Genomics Platform"/>
            <consortium name="The Broad Institute Genome Sequencing Center for Infectious Disease"/>
            <person name="Wu L."/>
            <person name="Ma J."/>
        </authorList>
    </citation>
    <scope>NUCLEOTIDE SEQUENCE [LARGE SCALE GENOMIC DNA]</scope>
    <source>
        <strain evidence="13 14">JCM 13008</strain>
    </source>
</reference>